<organism evidence="1 2">
    <name type="scientific">Aneurinibacillus aneurinilyticus ATCC 12856</name>
    <dbReference type="NCBI Taxonomy" id="649747"/>
    <lineage>
        <taxon>Bacteria</taxon>
        <taxon>Bacillati</taxon>
        <taxon>Bacillota</taxon>
        <taxon>Bacilli</taxon>
        <taxon>Bacillales</taxon>
        <taxon>Paenibacillaceae</taxon>
        <taxon>Aneurinibacillus group</taxon>
        <taxon>Aneurinibacillus</taxon>
    </lineage>
</organism>
<reference evidence="1 2" key="1">
    <citation type="submission" date="2013-08" db="EMBL/GenBank/DDBJ databases">
        <authorList>
            <person name="Weinstock G."/>
            <person name="Sodergren E."/>
            <person name="Wylie T."/>
            <person name="Fulton L."/>
            <person name="Fulton R."/>
            <person name="Fronick C."/>
            <person name="O'Laughlin M."/>
            <person name="Godfrey J."/>
            <person name="Miner T."/>
            <person name="Herter B."/>
            <person name="Appelbaum E."/>
            <person name="Cordes M."/>
            <person name="Lek S."/>
            <person name="Wollam A."/>
            <person name="Pepin K.H."/>
            <person name="Palsikar V.B."/>
            <person name="Mitreva M."/>
            <person name="Wilson R.K."/>
        </authorList>
    </citation>
    <scope>NUCLEOTIDE SEQUENCE [LARGE SCALE GENOMIC DNA]</scope>
    <source>
        <strain evidence="1 2">ATCC 12856</strain>
    </source>
</reference>
<comment type="caution">
    <text evidence="1">The sequence shown here is derived from an EMBL/GenBank/DDBJ whole genome shotgun (WGS) entry which is preliminary data.</text>
</comment>
<protein>
    <submittedName>
        <fullName evidence="1">Uncharacterized protein</fullName>
    </submittedName>
</protein>
<dbReference type="PATRIC" id="fig|649747.3.peg.947"/>
<accession>U1X7B4</accession>
<dbReference type="STRING" id="649747.HMPREF0083_01043"/>
<keyword evidence="2" id="KW-1185">Reference proteome</keyword>
<evidence type="ECO:0000313" key="1">
    <source>
        <dbReference type="EMBL" id="ERI10855.1"/>
    </source>
</evidence>
<dbReference type="EMBL" id="AWSJ01000065">
    <property type="protein sequence ID" value="ERI10855.1"/>
    <property type="molecule type" value="Genomic_DNA"/>
</dbReference>
<evidence type="ECO:0000313" key="2">
    <source>
        <dbReference type="Proteomes" id="UP000016511"/>
    </source>
</evidence>
<proteinExistence type="predicted"/>
<name>U1X7B4_ANEAE</name>
<gene>
    <name evidence="1" type="ORF">HMPREF0083_01043</name>
</gene>
<dbReference type="HOGENOM" id="CLU_2731180_0_0_9"/>
<dbReference type="AlphaFoldDB" id="U1X7B4"/>
<dbReference type="Proteomes" id="UP000016511">
    <property type="component" value="Unassembled WGS sequence"/>
</dbReference>
<sequence>MENMEIKTQELKIEVVRMTRNGKNGIGVVLPIGGNIQRLIDKDAKAGVRLVELYVAMLEAAARDVLEEGTK</sequence>